<organism evidence="2 3">
    <name type="scientific">Westerdykella ornata</name>
    <dbReference type="NCBI Taxonomy" id="318751"/>
    <lineage>
        <taxon>Eukaryota</taxon>
        <taxon>Fungi</taxon>
        <taxon>Dikarya</taxon>
        <taxon>Ascomycota</taxon>
        <taxon>Pezizomycotina</taxon>
        <taxon>Dothideomycetes</taxon>
        <taxon>Pleosporomycetidae</taxon>
        <taxon>Pleosporales</taxon>
        <taxon>Sporormiaceae</taxon>
        <taxon>Westerdykella</taxon>
    </lineage>
</organism>
<dbReference type="InterPro" id="IPR002225">
    <property type="entry name" value="3Beta_OHSteriod_DH/Estase"/>
</dbReference>
<evidence type="ECO:0000313" key="3">
    <source>
        <dbReference type="Proteomes" id="UP000800097"/>
    </source>
</evidence>
<dbReference type="SUPFAM" id="SSF51735">
    <property type="entry name" value="NAD(P)-binding Rossmann-fold domains"/>
    <property type="match status" value="1"/>
</dbReference>
<reference evidence="2" key="1">
    <citation type="journal article" date="2020" name="Stud. Mycol.">
        <title>101 Dothideomycetes genomes: a test case for predicting lifestyles and emergence of pathogens.</title>
        <authorList>
            <person name="Haridas S."/>
            <person name="Albert R."/>
            <person name="Binder M."/>
            <person name="Bloem J."/>
            <person name="Labutti K."/>
            <person name="Salamov A."/>
            <person name="Andreopoulos B."/>
            <person name="Baker S."/>
            <person name="Barry K."/>
            <person name="Bills G."/>
            <person name="Bluhm B."/>
            <person name="Cannon C."/>
            <person name="Castanera R."/>
            <person name="Culley D."/>
            <person name="Daum C."/>
            <person name="Ezra D."/>
            <person name="Gonzalez J."/>
            <person name="Henrissat B."/>
            <person name="Kuo A."/>
            <person name="Liang C."/>
            <person name="Lipzen A."/>
            <person name="Lutzoni F."/>
            <person name="Magnuson J."/>
            <person name="Mondo S."/>
            <person name="Nolan M."/>
            <person name="Ohm R."/>
            <person name="Pangilinan J."/>
            <person name="Park H.-J."/>
            <person name="Ramirez L."/>
            <person name="Alfaro M."/>
            <person name="Sun H."/>
            <person name="Tritt A."/>
            <person name="Yoshinaga Y."/>
            <person name="Zwiers L.-H."/>
            <person name="Turgeon B."/>
            <person name="Goodwin S."/>
            <person name="Spatafora J."/>
            <person name="Crous P."/>
            <person name="Grigoriev I."/>
        </authorList>
    </citation>
    <scope>NUCLEOTIDE SEQUENCE</scope>
    <source>
        <strain evidence="2">CBS 379.55</strain>
    </source>
</reference>
<dbReference type="AlphaFoldDB" id="A0A6A6JL03"/>
<dbReference type="EMBL" id="ML986492">
    <property type="protein sequence ID" value="KAF2276915.1"/>
    <property type="molecule type" value="Genomic_DNA"/>
</dbReference>
<name>A0A6A6JL03_WESOR</name>
<dbReference type="GO" id="GO:0006694">
    <property type="term" value="P:steroid biosynthetic process"/>
    <property type="evidence" value="ECO:0007669"/>
    <property type="project" value="InterPro"/>
</dbReference>
<evidence type="ECO:0000313" key="2">
    <source>
        <dbReference type="EMBL" id="KAF2276915.1"/>
    </source>
</evidence>
<dbReference type="Proteomes" id="UP000800097">
    <property type="component" value="Unassembled WGS sequence"/>
</dbReference>
<proteinExistence type="predicted"/>
<dbReference type="OrthoDB" id="10058185at2759"/>
<dbReference type="GO" id="GO:0016616">
    <property type="term" value="F:oxidoreductase activity, acting on the CH-OH group of donors, NAD or NADP as acceptor"/>
    <property type="evidence" value="ECO:0007669"/>
    <property type="project" value="InterPro"/>
</dbReference>
<feature type="domain" description="3-beta hydroxysteroid dehydrogenase/isomerase" evidence="1">
    <location>
        <begin position="22"/>
        <end position="245"/>
    </location>
</feature>
<keyword evidence="3" id="KW-1185">Reference proteome</keyword>
<dbReference type="PANTHER" id="PTHR43000">
    <property type="entry name" value="DTDP-D-GLUCOSE 4,6-DEHYDRATASE-RELATED"/>
    <property type="match status" value="1"/>
</dbReference>
<dbReference type="Gene3D" id="3.40.50.720">
    <property type="entry name" value="NAD(P)-binding Rossmann-like Domain"/>
    <property type="match status" value="1"/>
</dbReference>
<dbReference type="Pfam" id="PF01073">
    <property type="entry name" value="3Beta_HSD"/>
    <property type="match status" value="1"/>
</dbReference>
<sequence length="255" mass="27422">MDTAPVHEDNQYPDPQSLGTVLITGGAGIVGSHLAEAFVKSNPKPAKIVATYHSQKATQFACPRVSYHVCDITSADEVSKLLDEVRPTLIIHTISPGPWASASLQHKINYEATEQLVELAKKHPSVQAFIYTSSIFAVELPTTPPDVPLTEETAKLNILDSSHSITSAYARTKGAADALVLAANTGRSLPHSNLNDTQSFSGQLLTCTLRIGGLYGERDEKTLGEMLKLVNTSATRVQFGNDEASMSGHTPRTQQ</sequence>
<evidence type="ECO:0000259" key="1">
    <source>
        <dbReference type="Pfam" id="PF01073"/>
    </source>
</evidence>
<dbReference type="RefSeq" id="XP_033654454.1">
    <property type="nucleotide sequence ID" value="XM_033798327.1"/>
</dbReference>
<dbReference type="InterPro" id="IPR036291">
    <property type="entry name" value="NAD(P)-bd_dom_sf"/>
</dbReference>
<dbReference type="GeneID" id="54551502"/>
<protein>
    <submittedName>
        <fullName evidence="2">NAD(P)-binding protein</fullName>
    </submittedName>
</protein>
<gene>
    <name evidence="2" type="ORF">EI97DRAFT_433129</name>
</gene>
<accession>A0A6A6JL03</accession>